<dbReference type="NCBIfam" id="NF006988">
    <property type="entry name" value="PRK09453.1"/>
    <property type="match status" value="1"/>
</dbReference>
<dbReference type="InterPro" id="IPR041802">
    <property type="entry name" value="MPP_YfcE"/>
</dbReference>
<dbReference type="RefSeq" id="WP_116688531.1">
    <property type="nucleotide sequence ID" value="NZ_CAWNYD010000010.1"/>
</dbReference>
<feature type="domain" description="Calcineurin-like phosphoesterase" evidence="3">
    <location>
        <begin position="1"/>
        <end position="161"/>
    </location>
</feature>
<sequence length="182" mass="20103">MKLMLISDIHGSASALEKALALAEQQVPDKILLLGDLLNHGPRNALPEGYDPIRVAELLNQNASKMIAVRGNCDSEVDQMLINFPVLAEFSQVLLPERQIFLSHGHIWSPEKLPLLNSGDIFCFGHTHIPLIECRDGIIIFNPGSISIPRNQHVPSVGWIEPQQLKITSLQGDLLVDLPLND</sequence>
<reference evidence="4 5" key="1">
    <citation type="submission" date="2018-04" db="EMBL/GenBank/DDBJ databases">
        <title>Thalassorhabdus spongiae gen. nov., sp. nov., isolated from a marine sponge in South-West Iceland.</title>
        <authorList>
            <person name="Knobloch S."/>
            <person name="Daussin A."/>
            <person name="Johannsson R."/>
            <person name="Marteinsson V.T."/>
        </authorList>
    </citation>
    <scope>NUCLEOTIDE SEQUENCE [LARGE SCALE GENOMIC DNA]</scope>
    <source>
        <strain evidence="4 5">Hp12</strain>
    </source>
</reference>
<dbReference type="InterPro" id="IPR029052">
    <property type="entry name" value="Metallo-depent_PP-like"/>
</dbReference>
<dbReference type="GO" id="GO:0016787">
    <property type="term" value="F:hydrolase activity"/>
    <property type="evidence" value="ECO:0007669"/>
    <property type="project" value="UniProtKB-UniRule"/>
</dbReference>
<evidence type="ECO:0000256" key="1">
    <source>
        <dbReference type="ARBA" id="ARBA00008950"/>
    </source>
</evidence>
<comment type="cofactor">
    <cofactor evidence="2">
        <name>a divalent metal cation</name>
        <dbReference type="ChEBI" id="CHEBI:60240"/>
    </cofactor>
</comment>
<dbReference type="NCBIfam" id="TIGR00040">
    <property type="entry name" value="yfcE"/>
    <property type="match status" value="1"/>
</dbReference>
<comment type="caution">
    <text evidence="4">The sequence shown here is derived from an EMBL/GenBank/DDBJ whole genome shotgun (WGS) entry which is preliminary data.</text>
</comment>
<evidence type="ECO:0000313" key="4">
    <source>
        <dbReference type="EMBL" id="PVZ65394.1"/>
    </source>
</evidence>
<dbReference type="Gene3D" id="3.60.21.10">
    <property type="match status" value="1"/>
</dbReference>
<protein>
    <recommendedName>
        <fullName evidence="2">Phosphoesterase</fullName>
        <ecNumber evidence="2">3.1.4.-</ecNumber>
    </recommendedName>
</protein>
<dbReference type="InterPro" id="IPR000979">
    <property type="entry name" value="Phosphodiesterase_MJ0936/Vps29"/>
</dbReference>
<dbReference type="CDD" id="cd00841">
    <property type="entry name" value="MPP_YfcE"/>
    <property type="match status" value="1"/>
</dbReference>
<dbReference type="PANTHER" id="PTHR11124">
    <property type="entry name" value="VACUOLAR SORTING PROTEIN VPS29"/>
    <property type="match status" value="1"/>
</dbReference>
<evidence type="ECO:0000256" key="2">
    <source>
        <dbReference type="RuleBase" id="RU362039"/>
    </source>
</evidence>
<evidence type="ECO:0000259" key="3">
    <source>
        <dbReference type="Pfam" id="PF12850"/>
    </source>
</evidence>
<dbReference type="AlphaFoldDB" id="A0A2V1GXX2"/>
<keyword evidence="2" id="KW-0479">Metal-binding</keyword>
<dbReference type="EMBL" id="QDDL01000010">
    <property type="protein sequence ID" value="PVZ65394.1"/>
    <property type="molecule type" value="Genomic_DNA"/>
</dbReference>
<accession>A0A2V1GXX2</accession>
<proteinExistence type="inferred from homology"/>
<name>A0A2V1GXX2_9GAMM</name>
<keyword evidence="5" id="KW-1185">Reference proteome</keyword>
<dbReference type="GO" id="GO:0046872">
    <property type="term" value="F:metal ion binding"/>
    <property type="evidence" value="ECO:0007669"/>
    <property type="project" value="UniProtKB-KW"/>
</dbReference>
<dbReference type="EC" id="3.1.4.-" evidence="2"/>
<evidence type="ECO:0000313" key="5">
    <source>
        <dbReference type="Proteomes" id="UP000244906"/>
    </source>
</evidence>
<dbReference type="Pfam" id="PF12850">
    <property type="entry name" value="Metallophos_2"/>
    <property type="match status" value="1"/>
</dbReference>
<dbReference type="Proteomes" id="UP000244906">
    <property type="component" value="Unassembled WGS sequence"/>
</dbReference>
<dbReference type="OrthoDB" id="9800565at2"/>
<organism evidence="4 5">
    <name type="scientific">Pelagibaculum spongiae</name>
    <dbReference type="NCBI Taxonomy" id="2080658"/>
    <lineage>
        <taxon>Bacteria</taxon>
        <taxon>Pseudomonadati</taxon>
        <taxon>Pseudomonadota</taxon>
        <taxon>Gammaproteobacteria</taxon>
        <taxon>Oceanospirillales</taxon>
        <taxon>Pelagibaculum</taxon>
    </lineage>
</organism>
<dbReference type="SUPFAM" id="SSF56300">
    <property type="entry name" value="Metallo-dependent phosphatases"/>
    <property type="match status" value="1"/>
</dbReference>
<dbReference type="InterPro" id="IPR024654">
    <property type="entry name" value="Calcineurin-like_PHP_lpxH"/>
</dbReference>
<comment type="similarity">
    <text evidence="1 2">Belongs to the metallophosphoesterase superfamily. YfcE family.</text>
</comment>
<gene>
    <name evidence="4" type="ORF">DC094_18095</name>
</gene>